<dbReference type="Proteomes" id="UP001054252">
    <property type="component" value="Unassembled WGS sequence"/>
</dbReference>
<proteinExistence type="predicted"/>
<dbReference type="EMBL" id="BPVZ01000407">
    <property type="protein sequence ID" value="GKV50903.1"/>
    <property type="molecule type" value="Genomic_DNA"/>
</dbReference>
<feature type="repeat" description="ANK" evidence="1">
    <location>
        <begin position="82"/>
        <end position="114"/>
    </location>
</feature>
<feature type="transmembrane region" description="Helical" evidence="3">
    <location>
        <begin position="497"/>
        <end position="516"/>
    </location>
</feature>
<feature type="domain" description="PGG" evidence="4">
    <location>
        <begin position="490"/>
        <end position="602"/>
    </location>
</feature>
<feature type="transmembrane region" description="Helical" evidence="3">
    <location>
        <begin position="578"/>
        <end position="603"/>
    </location>
</feature>
<reference evidence="5 6" key="1">
    <citation type="journal article" date="2021" name="Commun. Biol.">
        <title>The genome of Shorea leprosula (Dipterocarpaceae) highlights the ecological relevance of drought in aseasonal tropical rainforests.</title>
        <authorList>
            <person name="Ng K.K.S."/>
            <person name="Kobayashi M.J."/>
            <person name="Fawcett J.A."/>
            <person name="Hatakeyama M."/>
            <person name="Paape T."/>
            <person name="Ng C.H."/>
            <person name="Ang C.C."/>
            <person name="Tnah L.H."/>
            <person name="Lee C.T."/>
            <person name="Nishiyama T."/>
            <person name="Sese J."/>
            <person name="O'Brien M.J."/>
            <person name="Copetti D."/>
            <person name="Mohd Noor M.I."/>
            <person name="Ong R.C."/>
            <person name="Putra M."/>
            <person name="Sireger I.Z."/>
            <person name="Indrioko S."/>
            <person name="Kosugi Y."/>
            <person name="Izuno A."/>
            <person name="Isagi Y."/>
            <person name="Lee S.L."/>
            <person name="Shimizu K.K."/>
        </authorList>
    </citation>
    <scope>NUCLEOTIDE SEQUENCE [LARGE SCALE GENOMIC DNA]</scope>
    <source>
        <strain evidence="5">214</strain>
    </source>
</reference>
<keyword evidence="3" id="KW-0472">Membrane</keyword>
<dbReference type="Pfam" id="PF13962">
    <property type="entry name" value="PGG"/>
    <property type="match status" value="1"/>
</dbReference>
<feature type="transmembrane region" description="Helical" evidence="3">
    <location>
        <begin position="536"/>
        <end position="557"/>
    </location>
</feature>
<dbReference type="InterPro" id="IPR036770">
    <property type="entry name" value="Ankyrin_rpt-contain_sf"/>
</dbReference>
<evidence type="ECO:0000256" key="1">
    <source>
        <dbReference type="PROSITE-ProRule" id="PRU00023"/>
    </source>
</evidence>
<feature type="compositionally biased region" description="Basic and acidic residues" evidence="2">
    <location>
        <begin position="1"/>
        <end position="11"/>
    </location>
</feature>
<evidence type="ECO:0000313" key="5">
    <source>
        <dbReference type="EMBL" id="GKV50903.1"/>
    </source>
</evidence>
<dbReference type="GO" id="GO:0016020">
    <property type="term" value="C:membrane"/>
    <property type="evidence" value="ECO:0007669"/>
    <property type="project" value="TreeGrafter"/>
</dbReference>
<keyword evidence="6" id="KW-1185">Reference proteome</keyword>
<dbReference type="AlphaFoldDB" id="A0AAV5MLP7"/>
<dbReference type="Pfam" id="PF12796">
    <property type="entry name" value="Ank_2"/>
    <property type="match status" value="1"/>
</dbReference>
<feature type="region of interest" description="Disordered" evidence="2">
    <location>
        <begin position="1"/>
        <end position="22"/>
    </location>
</feature>
<gene>
    <name evidence="5" type="ORF">SLEP1_g57582</name>
</gene>
<organism evidence="5 6">
    <name type="scientific">Rubroshorea leprosula</name>
    <dbReference type="NCBI Taxonomy" id="152421"/>
    <lineage>
        <taxon>Eukaryota</taxon>
        <taxon>Viridiplantae</taxon>
        <taxon>Streptophyta</taxon>
        <taxon>Embryophyta</taxon>
        <taxon>Tracheophyta</taxon>
        <taxon>Spermatophyta</taxon>
        <taxon>Magnoliopsida</taxon>
        <taxon>eudicotyledons</taxon>
        <taxon>Gunneridae</taxon>
        <taxon>Pentapetalae</taxon>
        <taxon>rosids</taxon>
        <taxon>malvids</taxon>
        <taxon>Malvales</taxon>
        <taxon>Dipterocarpaceae</taxon>
        <taxon>Rubroshorea</taxon>
    </lineage>
</organism>
<sequence length="655" mass="74805">MHEEGQSKSKPETGVGGSDGKKNEIIEMTYHERLDRGEEYEMTEESRLVELRRSICNGDWNAVEQFFVFDKHPLDTIILSDEGYTAFHVAILAGKYEIAENLITMMSETDLEKSTEWRSGGHTALTLVATTGRTHMARCIVEKSSKLLAIENDRGYLPVTAACAVGHKEMTYYLYSVTQPKILLSENDKYGFDLIRAGMHNKIFDICLDLLKRNPKLAVNELGRFEFGFGSIFMMSRHPNAFFSGCRLRFWQIWIYDRLKVKLPTTSSGELRIPITTTTSEKKTSKYKRFILGVFDRHVRLSLVLQNFSGIKQIYDLKLMHLYSLEILQCMCNYISTLKVQSLRNCGVVEAMFGATKQGIVEFVVELLKITQPLIFTDIDDRHVFMIAIQSRQENIFSLLYGINEGWKAHILNQIDIKGNNMLHVAGEIAPPPQLVRISSPALHMQREVQWFKEVERIVPEWCKKSKNDNGETPYEVFSKRHKELVNEGEKWMRDMANSFIVVGTLIITITFAAAFTVPGGNAQDGFPNFLQKRSFMIFIISDAISFFTASASVLMFMGILASRFDPVDFLQSLPKKLIIFLSTILISIAAMMVSFSAALWIILQHRPWAIIPILIMASIPVTFFVLLQFPLLVEIYSLTYTTGISFNRKMKPWL</sequence>
<comment type="caution">
    <text evidence="5">The sequence shown here is derived from an EMBL/GenBank/DDBJ whole genome shotgun (WGS) entry which is preliminary data.</text>
</comment>
<dbReference type="SMART" id="SM00248">
    <property type="entry name" value="ANK"/>
    <property type="match status" value="3"/>
</dbReference>
<evidence type="ECO:0000256" key="2">
    <source>
        <dbReference type="SAM" id="MobiDB-lite"/>
    </source>
</evidence>
<accession>A0AAV5MLP7</accession>
<dbReference type="PANTHER" id="PTHR24177">
    <property type="entry name" value="CASKIN"/>
    <property type="match status" value="1"/>
</dbReference>
<dbReference type="PANTHER" id="PTHR24177:SF329">
    <property type="entry name" value="ANKYRIN REPEAT PROTEIN"/>
    <property type="match status" value="1"/>
</dbReference>
<dbReference type="PROSITE" id="PS50088">
    <property type="entry name" value="ANK_REPEAT"/>
    <property type="match status" value="1"/>
</dbReference>
<feature type="transmembrane region" description="Helical" evidence="3">
    <location>
        <begin position="609"/>
        <end position="628"/>
    </location>
</feature>
<name>A0AAV5MLP7_9ROSI</name>
<keyword evidence="3" id="KW-0812">Transmembrane</keyword>
<evidence type="ECO:0000259" key="4">
    <source>
        <dbReference type="Pfam" id="PF13962"/>
    </source>
</evidence>
<keyword evidence="3" id="KW-1133">Transmembrane helix</keyword>
<evidence type="ECO:0000313" key="6">
    <source>
        <dbReference type="Proteomes" id="UP001054252"/>
    </source>
</evidence>
<keyword evidence="1" id="KW-0040">ANK repeat</keyword>
<dbReference type="SUPFAM" id="SSF48403">
    <property type="entry name" value="Ankyrin repeat"/>
    <property type="match status" value="1"/>
</dbReference>
<dbReference type="InterPro" id="IPR002110">
    <property type="entry name" value="Ankyrin_rpt"/>
</dbReference>
<protein>
    <recommendedName>
        <fullName evidence="4">PGG domain-containing protein</fullName>
    </recommendedName>
</protein>
<evidence type="ECO:0000256" key="3">
    <source>
        <dbReference type="SAM" id="Phobius"/>
    </source>
</evidence>
<dbReference type="Gene3D" id="1.25.40.20">
    <property type="entry name" value="Ankyrin repeat-containing domain"/>
    <property type="match status" value="1"/>
</dbReference>
<dbReference type="InterPro" id="IPR026961">
    <property type="entry name" value="PGG_dom"/>
</dbReference>